<reference evidence="4 5" key="1">
    <citation type="submission" date="2019-09" db="EMBL/GenBank/DDBJ databases">
        <title>Report of infection by Mycobacterium simiae a patient suffering from pulmonary tuberculosis.</title>
        <authorList>
            <person name="Mohanty P.S."/>
            <person name="Bansal A.K."/>
            <person name="Singh H."/>
            <person name="Sharma S."/>
            <person name="Patil S.A."/>
            <person name="Upadhaya P."/>
            <person name="Singh P.K."/>
            <person name="Kumar D."/>
            <person name="Kumar S."/>
            <person name="Singh R.K."/>
            <person name="Chaudhary B."/>
        </authorList>
    </citation>
    <scope>NUCLEOTIDE SEQUENCE [LARGE SCALE GENOMIC DNA]</scope>
    <source>
        <strain evidence="4 5">JAL-560-SIM</strain>
    </source>
</reference>
<keyword evidence="1 2" id="KW-0238">DNA-binding</keyword>
<dbReference type="OrthoDB" id="9803188at2"/>
<dbReference type="Proteomes" id="UP000324701">
    <property type="component" value="Unassembled WGS sequence"/>
</dbReference>
<evidence type="ECO:0000256" key="2">
    <source>
        <dbReference type="PROSITE-ProRule" id="PRU01248"/>
    </source>
</evidence>
<dbReference type="InterPro" id="IPR011010">
    <property type="entry name" value="DNA_brk_join_enz"/>
</dbReference>
<dbReference type="PROSITE" id="PS51900">
    <property type="entry name" value="CB"/>
    <property type="match status" value="1"/>
</dbReference>
<dbReference type="RefSeq" id="WP_149656580.1">
    <property type="nucleotide sequence ID" value="NZ_VTZN01000375.1"/>
</dbReference>
<feature type="domain" description="Core-binding (CB)" evidence="3">
    <location>
        <begin position="18"/>
        <end position="118"/>
    </location>
</feature>
<proteinExistence type="predicted"/>
<evidence type="ECO:0000313" key="4">
    <source>
        <dbReference type="EMBL" id="KAA1243062.1"/>
    </source>
</evidence>
<dbReference type="SUPFAM" id="SSF56349">
    <property type="entry name" value="DNA breaking-rejoining enzymes"/>
    <property type="match status" value="1"/>
</dbReference>
<evidence type="ECO:0000313" key="5">
    <source>
        <dbReference type="Proteomes" id="UP000324701"/>
    </source>
</evidence>
<protein>
    <recommendedName>
        <fullName evidence="3">Core-binding (CB) domain-containing protein</fullName>
    </recommendedName>
</protein>
<comment type="caution">
    <text evidence="4">The sequence shown here is derived from an EMBL/GenBank/DDBJ whole genome shotgun (WGS) entry which is preliminary data.</text>
</comment>
<dbReference type="EMBL" id="VTZN01000375">
    <property type="protein sequence ID" value="KAA1243062.1"/>
    <property type="molecule type" value="Genomic_DNA"/>
</dbReference>
<dbReference type="InterPro" id="IPR044068">
    <property type="entry name" value="CB"/>
</dbReference>
<dbReference type="InterPro" id="IPR010998">
    <property type="entry name" value="Integrase_recombinase_N"/>
</dbReference>
<dbReference type="AlphaFoldDB" id="A0A5B1B4M3"/>
<name>A0A5B1B4M3_MYCSI</name>
<dbReference type="InterPro" id="IPR004107">
    <property type="entry name" value="Integrase_SAM-like_N"/>
</dbReference>
<evidence type="ECO:0000256" key="1">
    <source>
        <dbReference type="ARBA" id="ARBA00023125"/>
    </source>
</evidence>
<accession>A0A5B1B4M3</accession>
<dbReference type="Pfam" id="PF02899">
    <property type="entry name" value="Phage_int_SAM_1"/>
    <property type="match status" value="1"/>
</dbReference>
<keyword evidence="5" id="KW-1185">Reference proteome</keyword>
<sequence length="142" mass="15560">MGLRVITDDAGHRVEGDAGDVDVMNAFLEHLSIRNFSPATRRAYAFDLLNFLRFLTARALRLDAVAPADLFDYLDWQQKSFRGARSAVVVRLSSRAGPAPATMNRRIAPVRGLFEYAVVVGVCARNPVRAVGAGHGRVGRHV</sequence>
<organism evidence="4 5">
    <name type="scientific">Mycobacterium simiae</name>
    <name type="common">Mycobacterium habana</name>
    <dbReference type="NCBI Taxonomy" id="1784"/>
    <lineage>
        <taxon>Bacteria</taxon>
        <taxon>Bacillati</taxon>
        <taxon>Actinomycetota</taxon>
        <taxon>Actinomycetes</taxon>
        <taxon>Mycobacteriales</taxon>
        <taxon>Mycobacteriaceae</taxon>
        <taxon>Mycobacterium</taxon>
        <taxon>Mycobacterium simiae complex</taxon>
    </lineage>
</organism>
<dbReference type="GO" id="GO:0003677">
    <property type="term" value="F:DNA binding"/>
    <property type="evidence" value="ECO:0007669"/>
    <property type="project" value="UniProtKB-UniRule"/>
</dbReference>
<dbReference type="GO" id="GO:0015074">
    <property type="term" value="P:DNA integration"/>
    <property type="evidence" value="ECO:0007669"/>
    <property type="project" value="InterPro"/>
</dbReference>
<dbReference type="Gene3D" id="1.10.150.130">
    <property type="match status" value="1"/>
</dbReference>
<evidence type="ECO:0000259" key="3">
    <source>
        <dbReference type="PROSITE" id="PS51900"/>
    </source>
</evidence>
<gene>
    <name evidence="4" type="ORF">F0Q45_25885</name>
</gene>